<dbReference type="GO" id="GO:0000166">
    <property type="term" value="F:nucleotide binding"/>
    <property type="evidence" value="ECO:0007669"/>
    <property type="project" value="InterPro"/>
</dbReference>
<dbReference type="InterPro" id="IPR051450">
    <property type="entry name" value="Gfo/Idh/MocA_Oxidoreductases"/>
</dbReference>
<protein>
    <recommendedName>
        <fullName evidence="1">Gfo/Idh/MocA-like oxidoreductase N-terminal domain-containing protein</fullName>
    </recommendedName>
</protein>
<dbReference type="Proteomes" id="UP000179233">
    <property type="component" value="Unassembled WGS sequence"/>
</dbReference>
<evidence type="ECO:0000313" key="2">
    <source>
        <dbReference type="EMBL" id="OGY18513.1"/>
    </source>
</evidence>
<dbReference type="EMBL" id="MHCJ01000003">
    <property type="protein sequence ID" value="OGY18513.1"/>
    <property type="molecule type" value="Genomic_DNA"/>
</dbReference>
<dbReference type="PANTHER" id="PTHR43377">
    <property type="entry name" value="BILIVERDIN REDUCTASE A"/>
    <property type="match status" value="1"/>
</dbReference>
<evidence type="ECO:0000313" key="3">
    <source>
        <dbReference type="Proteomes" id="UP000179233"/>
    </source>
</evidence>
<organism evidence="2 3">
    <name type="scientific">Candidatus Chisholmbacteria bacterium RIFCSPHIGHO2_01_FULL_52_32</name>
    <dbReference type="NCBI Taxonomy" id="1797591"/>
    <lineage>
        <taxon>Bacteria</taxon>
        <taxon>Candidatus Chisholmiibacteriota</taxon>
    </lineage>
</organism>
<name>A0A1G1VSX8_9BACT</name>
<dbReference type="SUPFAM" id="SSF55347">
    <property type="entry name" value="Glyceraldehyde-3-phosphate dehydrogenase-like, C-terminal domain"/>
    <property type="match status" value="1"/>
</dbReference>
<feature type="domain" description="Gfo/Idh/MocA-like oxidoreductase N-terminal" evidence="1">
    <location>
        <begin position="4"/>
        <end position="109"/>
    </location>
</feature>
<sequence>MKRLRIGLVGCGNWGKNILRDLISLGCEIHVVARSKESKQRAKQYGATKIVSSVGELSMPHGFIVATPSATHADVIDQLIGEYPGIPIYTEKPLAIDLAGAKRLARKAAGTLFVMDKWRYHAGIHALRDIARKKEFGRVLGLKCTRVQWGKPHDDADCIWHMTPHDLAITLEILELIPEPVFARGEIVGEEATGILGVLGSNPWVVITVSCRYPDRKREIRLFCEEAVAVLDDAYGDHISIALSSSLNKKDSPAIISRLISTKMPLKKELEAFVAFLRGGPPPKSSSAEGALIVKRISQLRKLANLD</sequence>
<dbReference type="SUPFAM" id="SSF51735">
    <property type="entry name" value="NAD(P)-binding Rossmann-fold domains"/>
    <property type="match status" value="1"/>
</dbReference>
<dbReference type="AlphaFoldDB" id="A0A1G1VSX8"/>
<dbReference type="Gene3D" id="3.40.50.720">
    <property type="entry name" value="NAD(P)-binding Rossmann-like Domain"/>
    <property type="match status" value="1"/>
</dbReference>
<evidence type="ECO:0000259" key="1">
    <source>
        <dbReference type="Pfam" id="PF01408"/>
    </source>
</evidence>
<accession>A0A1G1VSX8</accession>
<dbReference type="Gene3D" id="3.30.360.10">
    <property type="entry name" value="Dihydrodipicolinate Reductase, domain 2"/>
    <property type="match status" value="1"/>
</dbReference>
<reference evidence="2 3" key="1">
    <citation type="journal article" date="2016" name="Nat. Commun.">
        <title>Thousands of microbial genomes shed light on interconnected biogeochemical processes in an aquifer system.</title>
        <authorList>
            <person name="Anantharaman K."/>
            <person name="Brown C.T."/>
            <person name="Hug L.A."/>
            <person name="Sharon I."/>
            <person name="Castelle C.J."/>
            <person name="Probst A.J."/>
            <person name="Thomas B.C."/>
            <person name="Singh A."/>
            <person name="Wilkins M.J."/>
            <person name="Karaoz U."/>
            <person name="Brodie E.L."/>
            <person name="Williams K.H."/>
            <person name="Hubbard S.S."/>
            <person name="Banfield J.F."/>
        </authorList>
    </citation>
    <scope>NUCLEOTIDE SEQUENCE [LARGE SCALE GENOMIC DNA]</scope>
</reference>
<gene>
    <name evidence="2" type="ORF">A2786_03380</name>
</gene>
<dbReference type="InterPro" id="IPR036291">
    <property type="entry name" value="NAD(P)-bd_dom_sf"/>
</dbReference>
<proteinExistence type="predicted"/>
<dbReference type="Pfam" id="PF01408">
    <property type="entry name" value="GFO_IDH_MocA"/>
    <property type="match status" value="1"/>
</dbReference>
<dbReference type="InterPro" id="IPR000683">
    <property type="entry name" value="Gfo/Idh/MocA-like_OxRdtase_N"/>
</dbReference>
<dbReference type="PANTHER" id="PTHR43377:SF6">
    <property type="entry name" value="GFO_IDH_MOCA-LIKE OXIDOREDUCTASE N-TERMINAL DOMAIN-CONTAINING PROTEIN"/>
    <property type="match status" value="1"/>
</dbReference>
<comment type="caution">
    <text evidence="2">The sequence shown here is derived from an EMBL/GenBank/DDBJ whole genome shotgun (WGS) entry which is preliminary data.</text>
</comment>